<feature type="domain" description="Cyclin-like" evidence="2">
    <location>
        <begin position="15"/>
        <end position="114"/>
    </location>
</feature>
<dbReference type="PANTHER" id="PTHR10026">
    <property type="entry name" value="CYCLIN"/>
    <property type="match status" value="1"/>
</dbReference>
<dbReference type="EMBL" id="KV453913">
    <property type="protein sequence ID" value="ODV78659.1"/>
    <property type="molecule type" value="Genomic_DNA"/>
</dbReference>
<reference evidence="4" key="1">
    <citation type="submission" date="2016-05" db="EMBL/GenBank/DDBJ databases">
        <title>Comparative genomics of biotechnologically important yeasts.</title>
        <authorList>
            <consortium name="DOE Joint Genome Institute"/>
            <person name="Riley R."/>
            <person name="Haridas S."/>
            <person name="Wolfe K.H."/>
            <person name="Lopes M.R."/>
            <person name="Hittinger C.T."/>
            <person name="Goker M."/>
            <person name="Salamov A."/>
            <person name="Wisecaver J."/>
            <person name="Long T.M."/>
            <person name="Aerts A.L."/>
            <person name="Barry K."/>
            <person name="Choi C."/>
            <person name="Clum A."/>
            <person name="Coughlan A.Y."/>
            <person name="Deshpande S."/>
            <person name="Douglass A.P."/>
            <person name="Hanson S.J."/>
            <person name="Klenk H.-P."/>
            <person name="Labutti K."/>
            <person name="Lapidus A."/>
            <person name="Lindquist E."/>
            <person name="Lipzen A."/>
            <person name="Meier-Kolthoff J.P."/>
            <person name="Ohm R.A."/>
            <person name="Otillar R.P."/>
            <person name="Pangilinan J."/>
            <person name="Peng Y."/>
            <person name="Rokas A."/>
            <person name="Rosa C.A."/>
            <person name="Scheuner C."/>
            <person name="Sibirny A.A."/>
            <person name="Slot J.C."/>
            <person name="Stielow J.B."/>
            <person name="Sun H."/>
            <person name="Kurtzman C.P."/>
            <person name="Blackwell M."/>
            <person name="Grigoriev I.V."/>
            <person name="Jeffries T.W."/>
        </authorList>
    </citation>
    <scope>NUCLEOTIDE SEQUENCE [LARGE SCALE GENOMIC DNA]</scope>
    <source>
        <strain evidence="4">NRRL Y-17324</strain>
    </source>
</reference>
<name>A0A1E4SGL5_9ASCO</name>
<evidence type="ECO:0000256" key="1">
    <source>
        <dbReference type="RuleBase" id="RU000383"/>
    </source>
</evidence>
<keyword evidence="4" id="KW-1185">Reference proteome</keyword>
<dbReference type="AlphaFoldDB" id="A0A1E4SGL5"/>
<organism evidence="3 4">
    <name type="scientific">Suhomyces tanzawaensis NRRL Y-17324</name>
    <dbReference type="NCBI Taxonomy" id="984487"/>
    <lineage>
        <taxon>Eukaryota</taxon>
        <taxon>Fungi</taxon>
        <taxon>Dikarya</taxon>
        <taxon>Ascomycota</taxon>
        <taxon>Saccharomycotina</taxon>
        <taxon>Pichiomycetes</taxon>
        <taxon>Debaryomycetaceae</taxon>
        <taxon>Suhomyces</taxon>
    </lineage>
</organism>
<dbReference type="OrthoDB" id="25002at2759"/>
<keyword evidence="1" id="KW-0195">Cyclin</keyword>
<dbReference type="SUPFAM" id="SSF47954">
    <property type="entry name" value="Cyclin-like"/>
    <property type="match status" value="1"/>
</dbReference>
<dbReference type="Proteomes" id="UP000094285">
    <property type="component" value="Unassembled WGS sequence"/>
</dbReference>
<proteinExistence type="inferred from homology"/>
<dbReference type="GO" id="GO:0016538">
    <property type="term" value="F:cyclin-dependent protein serine/threonine kinase regulator activity"/>
    <property type="evidence" value="ECO:0007669"/>
    <property type="project" value="InterPro"/>
</dbReference>
<evidence type="ECO:0000313" key="3">
    <source>
        <dbReference type="EMBL" id="ODV78659.1"/>
    </source>
</evidence>
<dbReference type="InterPro" id="IPR013763">
    <property type="entry name" value="Cyclin-like_dom"/>
</dbReference>
<comment type="similarity">
    <text evidence="1">Belongs to the cyclin family.</text>
</comment>
<gene>
    <name evidence="3" type="ORF">CANTADRAFT_26669</name>
</gene>
<dbReference type="RefSeq" id="XP_020063781.1">
    <property type="nucleotide sequence ID" value="XM_020207840.1"/>
</dbReference>
<dbReference type="Pfam" id="PF00134">
    <property type="entry name" value="Cyclin_N"/>
    <property type="match status" value="1"/>
</dbReference>
<dbReference type="InterPro" id="IPR036915">
    <property type="entry name" value="Cyclin-like_sf"/>
</dbReference>
<feature type="non-terminal residue" evidence="3">
    <location>
        <position position="262"/>
    </location>
</feature>
<dbReference type="GeneID" id="30981977"/>
<accession>A0A1E4SGL5</accession>
<evidence type="ECO:0000313" key="4">
    <source>
        <dbReference type="Proteomes" id="UP000094285"/>
    </source>
</evidence>
<dbReference type="STRING" id="984487.A0A1E4SGL5"/>
<sequence>MSLPQELKARESIHDFIIKLASKLKLDGPTILAATIYVNRFYMRMPISSSKYFVASAAVAISCKLNDTYRVPDKIALSACNLKNPNPAVPIDEQSDMFWRWRDQLLYREEMMLKTLNFDLNLELPYEIRDELLSIQDPDDTSGFHKKKADILKNTVSLLEVISSLPVLVCYDIYTLFGTLMIAVILEGRIKFDDDSLILPENYMIRNLGVEMELCWLCYKYIIKLLKASEEDPAVISNKVAGKRLREVTEEAFMSTVKNASI</sequence>
<evidence type="ECO:0000259" key="2">
    <source>
        <dbReference type="SMART" id="SM00385"/>
    </source>
</evidence>
<dbReference type="GO" id="GO:0006357">
    <property type="term" value="P:regulation of transcription by RNA polymerase II"/>
    <property type="evidence" value="ECO:0007669"/>
    <property type="project" value="InterPro"/>
</dbReference>
<dbReference type="SMART" id="SM00385">
    <property type="entry name" value="CYCLIN"/>
    <property type="match status" value="1"/>
</dbReference>
<dbReference type="InterPro" id="IPR006671">
    <property type="entry name" value="Cyclin_N"/>
</dbReference>
<dbReference type="InterPro" id="IPR043198">
    <property type="entry name" value="Cyclin/Ssn8"/>
</dbReference>
<protein>
    <submittedName>
        <fullName evidence="3">Cyclin-like protein</fullName>
    </submittedName>
</protein>
<dbReference type="Gene3D" id="1.10.472.10">
    <property type="entry name" value="Cyclin-like"/>
    <property type="match status" value="1"/>
</dbReference>